<accession>A0A837ITC6</accession>
<name>A0A837ITC6_9LACO</name>
<reference evidence="1 2" key="1">
    <citation type="journal article" date="2015" name="BMC Microbiol.">
        <title>Lactobacillus ruminis strains cluster according to their mammalian gut source.</title>
        <authorList>
            <person name="O' Donnell M.M."/>
            <person name="Harris H.M."/>
            <person name="Lynch D.B."/>
            <person name="Ross R.P."/>
            <person name="O'Toole P.W."/>
        </authorList>
    </citation>
    <scope>NUCLEOTIDE SEQUENCE [LARGE SCALE GENOMIC DNA]</scope>
    <source>
        <strain evidence="1 2">ATCC 27780</strain>
    </source>
</reference>
<dbReference type="AlphaFoldDB" id="A0A837ITC6"/>
<evidence type="ECO:0000313" key="1">
    <source>
        <dbReference type="EMBL" id="KLA46363.1"/>
    </source>
</evidence>
<sequence length="44" mass="5586">MVPYAKRQYDRIISKNKWNKVFEEIFVMRWGKYDERIFEKGRTK</sequence>
<evidence type="ECO:0000313" key="2">
    <source>
        <dbReference type="Proteomes" id="UP000035618"/>
    </source>
</evidence>
<gene>
    <name evidence="1" type="ORF">LRB_921</name>
</gene>
<organism evidence="1 2">
    <name type="scientific">Ligilactobacillus ruminis</name>
    <dbReference type="NCBI Taxonomy" id="1623"/>
    <lineage>
        <taxon>Bacteria</taxon>
        <taxon>Bacillati</taxon>
        <taxon>Bacillota</taxon>
        <taxon>Bacilli</taxon>
        <taxon>Lactobacillales</taxon>
        <taxon>Lactobacillaceae</taxon>
        <taxon>Ligilactobacillus</taxon>
    </lineage>
</organism>
<protein>
    <submittedName>
        <fullName evidence="1">Uncharacterized protein</fullName>
    </submittedName>
</protein>
<proteinExistence type="predicted"/>
<dbReference type="EMBL" id="JHAJ01000068">
    <property type="protein sequence ID" value="KLA46363.1"/>
    <property type="molecule type" value="Genomic_DNA"/>
</dbReference>
<dbReference type="Proteomes" id="UP000035618">
    <property type="component" value="Unassembled WGS sequence"/>
</dbReference>
<comment type="caution">
    <text evidence="1">The sequence shown here is derived from an EMBL/GenBank/DDBJ whole genome shotgun (WGS) entry which is preliminary data.</text>
</comment>